<evidence type="ECO:0000256" key="1">
    <source>
        <dbReference type="SAM" id="SignalP"/>
    </source>
</evidence>
<evidence type="ECO:0000313" key="2">
    <source>
        <dbReference type="EMBL" id="MFI6502431.1"/>
    </source>
</evidence>
<accession>A0ABW7Z2N6</accession>
<reference evidence="2 3" key="1">
    <citation type="submission" date="2024-10" db="EMBL/GenBank/DDBJ databases">
        <title>The Natural Products Discovery Center: Release of the First 8490 Sequenced Strains for Exploring Actinobacteria Biosynthetic Diversity.</title>
        <authorList>
            <person name="Kalkreuter E."/>
            <person name="Kautsar S.A."/>
            <person name="Yang D."/>
            <person name="Bader C.D."/>
            <person name="Teijaro C.N."/>
            <person name="Fluegel L."/>
            <person name="Davis C.M."/>
            <person name="Simpson J.R."/>
            <person name="Lauterbach L."/>
            <person name="Steele A.D."/>
            <person name="Gui C."/>
            <person name="Meng S."/>
            <person name="Li G."/>
            <person name="Viehrig K."/>
            <person name="Ye F."/>
            <person name="Su P."/>
            <person name="Kiefer A.F."/>
            <person name="Nichols A."/>
            <person name="Cepeda A.J."/>
            <person name="Yan W."/>
            <person name="Fan B."/>
            <person name="Jiang Y."/>
            <person name="Adhikari A."/>
            <person name="Zheng C.-J."/>
            <person name="Schuster L."/>
            <person name="Cowan T.M."/>
            <person name="Smanski M.J."/>
            <person name="Chevrette M.G."/>
            <person name="De Carvalho L.P.S."/>
            <person name="Shen B."/>
        </authorList>
    </citation>
    <scope>NUCLEOTIDE SEQUENCE [LARGE SCALE GENOMIC DNA]</scope>
    <source>
        <strain evidence="2 3">NPDC050545</strain>
    </source>
</reference>
<dbReference type="EMBL" id="JBITGY010000009">
    <property type="protein sequence ID" value="MFI6502431.1"/>
    <property type="molecule type" value="Genomic_DNA"/>
</dbReference>
<dbReference type="Proteomes" id="UP001612741">
    <property type="component" value="Unassembled WGS sequence"/>
</dbReference>
<dbReference type="Gene3D" id="2.120.10.30">
    <property type="entry name" value="TolB, C-terminal domain"/>
    <property type="match status" value="1"/>
</dbReference>
<evidence type="ECO:0000313" key="3">
    <source>
        <dbReference type="Proteomes" id="UP001612741"/>
    </source>
</evidence>
<keyword evidence="1" id="KW-0732">Signal</keyword>
<organism evidence="2 3">
    <name type="scientific">Nonomuraea typhae</name>
    <dbReference type="NCBI Taxonomy" id="2603600"/>
    <lineage>
        <taxon>Bacteria</taxon>
        <taxon>Bacillati</taxon>
        <taxon>Actinomycetota</taxon>
        <taxon>Actinomycetes</taxon>
        <taxon>Streptosporangiales</taxon>
        <taxon>Streptosporangiaceae</taxon>
        <taxon>Nonomuraea</taxon>
    </lineage>
</organism>
<dbReference type="SUPFAM" id="SSF82171">
    <property type="entry name" value="DPP6 N-terminal domain-like"/>
    <property type="match status" value="1"/>
</dbReference>
<dbReference type="RefSeq" id="WP_397087685.1">
    <property type="nucleotide sequence ID" value="NZ_JBITGY010000009.1"/>
</dbReference>
<comment type="caution">
    <text evidence="2">The sequence shown here is derived from an EMBL/GenBank/DDBJ whole genome shotgun (WGS) entry which is preliminary data.</text>
</comment>
<protein>
    <submittedName>
        <fullName evidence="2">TolB family protein</fullName>
    </submittedName>
</protein>
<keyword evidence="3" id="KW-1185">Reference proteome</keyword>
<sequence>MKVLAGAVLGAALIVPQAAHAAPAQEKLVYFSYDKSGKVRAYEGDKGWRTLADTGQTPQMAAAPDGTKAAWVTVGGALKVKSGAEVTTVATELQGGTPCLTPVWSADSKQVAYVKGETIMAVRADGTGRRTLGASKGVCHLAWSAGGRYLAGYTGEADALYRLDVKTGKAAKVNGVKWINHVQSLSPDGSRAIVGFPPNPDTPGDGSWPSRFRPVVLDVATGKRVPIPLKGRLTGALYLPDGRMAVRTGGEIVLLDRKGKEAFRVTEPSGTKGAALLQFRR</sequence>
<name>A0ABW7Z2N6_9ACTN</name>
<dbReference type="InterPro" id="IPR011042">
    <property type="entry name" value="6-blade_b-propeller_TolB-like"/>
</dbReference>
<gene>
    <name evidence="2" type="ORF">ACIBG2_33990</name>
</gene>
<feature type="signal peptide" evidence="1">
    <location>
        <begin position="1"/>
        <end position="21"/>
    </location>
</feature>
<feature type="chain" id="PRO_5046716789" evidence="1">
    <location>
        <begin position="22"/>
        <end position="281"/>
    </location>
</feature>
<proteinExistence type="predicted"/>